<name>A0A8D9E8U5_9HEMI</name>
<reference evidence="2" key="1">
    <citation type="submission" date="2021-05" db="EMBL/GenBank/DDBJ databases">
        <authorList>
            <person name="Alioto T."/>
            <person name="Alioto T."/>
            <person name="Gomez Garrido J."/>
        </authorList>
    </citation>
    <scope>NUCLEOTIDE SEQUENCE</scope>
</reference>
<dbReference type="AlphaFoldDB" id="A0A8D9E8U5"/>
<accession>A0A8D9E8U5</accession>
<dbReference type="EMBL" id="HBUF01475259">
    <property type="protein sequence ID" value="CAG6744775.1"/>
    <property type="molecule type" value="Transcribed_RNA"/>
</dbReference>
<sequence length="121" mass="14083">MHQSSTTSSASRDSNLCLCLLVLCFQFYVHHHYSVKETDSSSSRISLLLFSISLTPSLTFFYLFFLRFVSISNFPFSSFPYFSVFDNFMIRISPSYHSFIFHFIFYSSSICVYAVLLLYSC</sequence>
<organism evidence="2">
    <name type="scientific">Cacopsylla melanoneura</name>
    <dbReference type="NCBI Taxonomy" id="428564"/>
    <lineage>
        <taxon>Eukaryota</taxon>
        <taxon>Metazoa</taxon>
        <taxon>Ecdysozoa</taxon>
        <taxon>Arthropoda</taxon>
        <taxon>Hexapoda</taxon>
        <taxon>Insecta</taxon>
        <taxon>Pterygota</taxon>
        <taxon>Neoptera</taxon>
        <taxon>Paraneoptera</taxon>
        <taxon>Hemiptera</taxon>
        <taxon>Sternorrhyncha</taxon>
        <taxon>Psylloidea</taxon>
        <taxon>Psyllidae</taxon>
        <taxon>Psyllinae</taxon>
        <taxon>Cacopsylla</taxon>
    </lineage>
</organism>
<proteinExistence type="predicted"/>
<keyword evidence="1" id="KW-0812">Transmembrane</keyword>
<evidence type="ECO:0000256" key="1">
    <source>
        <dbReference type="SAM" id="Phobius"/>
    </source>
</evidence>
<evidence type="ECO:0000313" key="2">
    <source>
        <dbReference type="EMBL" id="CAG6744776.1"/>
    </source>
</evidence>
<feature type="transmembrane region" description="Helical" evidence="1">
    <location>
        <begin position="45"/>
        <end position="65"/>
    </location>
</feature>
<keyword evidence="1" id="KW-0472">Membrane</keyword>
<keyword evidence="1" id="KW-1133">Transmembrane helix</keyword>
<dbReference type="EMBL" id="HBUF01475260">
    <property type="protein sequence ID" value="CAG6744776.1"/>
    <property type="molecule type" value="Transcribed_RNA"/>
</dbReference>
<feature type="transmembrane region" description="Helical" evidence="1">
    <location>
        <begin position="99"/>
        <end position="119"/>
    </location>
</feature>
<protein>
    <submittedName>
        <fullName evidence="2">Uncharacterized protein</fullName>
    </submittedName>
</protein>